<gene>
    <name evidence="2" type="ORF">COMA1_20216</name>
</gene>
<dbReference type="InterPro" id="IPR039373">
    <property type="entry name" value="Peptidase_M28B"/>
</dbReference>
<dbReference type="SUPFAM" id="SSF53187">
    <property type="entry name" value="Zn-dependent exopeptidases"/>
    <property type="match status" value="1"/>
</dbReference>
<dbReference type="STRING" id="1742972.COMA1_20216"/>
<evidence type="ECO:0000259" key="1">
    <source>
        <dbReference type="Pfam" id="PF04389"/>
    </source>
</evidence>
<dbReference type="Gene3D" id="3.50.30.30">
    <property type="match status" value="1"/>
</dbReference>
<proteinExistence type="predicted"/>
<dbReference type="EC" id="3.4.-.-" evidence="2"/>
<feature type="domain" description="Peptidase M28" evidence="1">
    <location>
        <begin position="316"/>
        <end position="505"/>
    </location>
</feature>
<dbReference type="OrthoDB" id="9778250at2"/>
<evidence type="ECO:0000313" key="2">
    <source>
        <dbReference type="EMBL" id="CUS35312.1"/>
    </source>
</evidence>
<keyword evidence="2" id="KW-0378">Hydrolase</keyword>
<dbReference type="PANTHER" id="PTHR10404:SF46">
    <property type="entry name" value="VACUOLAR PROTEIN SORTING-ASSOCIATED PROTEIN 70"/>
    <property type="match status" value="1"/>
</dbReference>
<keyword evidence="3" id="KW-1185">Reference proteome</keyword>
<dbReference type="InterPro" id="IPR007484">
    <property type="entry name" value="Peptidase_M28"/>
</dbReference>
<evidence type="ECO:0000313" key="3">
    <source>
        <dbReference type="Proteomes" id="UP000199032"/>
    </source>
</evidence>
<reference evidence="2 3" key="1">
    <citation type="submission" date="2015-10" db="EMBL/GenBank/DDBJ databases">
        <authorList>
            <person name="Gilbert D.G."/>
        </authorList>
    </citation>
    <scope>NUCLEOTIDE SEQUENCE [LARGE SCALE GENOMIC DNA]</scope>
    <source>
        <strain evidence="2">COMA1</strain>
    </source>
</reference>
<organism evidence="2 3">
    <name type="scientific">Candidatus Nitrospira nitrosa</name>
    <dbReference type="NCBI Taxonomy" id="1742972"/>
    <lineage>
        <taxon>Bacteria</taxon>
        <taxon>Pseudomonadati</taxon>
        <taxon>Nitrospirota</taxon>
        <taxon>Nitrospiria</taxon>
        <taxon>Nitrospirales</taxon>
        <taxon>Nitrospiraceae</taxon>
        <taxon>Nitrospira</taxon>
    </lineage>
</organism>
<dbReference type="GO" id="GO:0016787">
    <property type="term" value="F:hydrolase activity"/>
    <property type="evidence" value="ECO:0007669"/>
    <property type="project" value="UniProtKB-KW"/>
</dbReference>
<name>A0A0S4LFF5_9BACT</name>
<protein>
    <submittedName>
        <fullName evidence="2">Putative Peptidase, M28 family</fullName>
        <ecNumber evidence="2">3.4.-.-</ecNumber>
    </submittedName>
</protein>
<dbReference type="Proteomes" id="UP000199032">
    <property type="component" value="Unassembled WGS sequence"/>
</dbReference>
<dbReference type="Gene3D" id="3.40.630.10">
    <property type="entry name" value="Zn peptidases"/>
    <property type="match status" value="1"/>
</dbReference>
<dbReference type="EMBL" id="CZQA01000008">
    <property type="protein sequence ID" value="CUS35312.1"/>
    <property type="molecule type" value="Genomic_DNA"/>
</dbReference>
<sequence length="527" mass="56554">MNAIVAWMNRVLARIVICATVAFLLQPQITLAEAPETAFQAALESLSPERILADIRTLSGPSFNGRQTGTSADLESARWVAQEFLAAGLRLTRVHNGSLIVPFFTGQDGTSSGAMATLIPTPVLTPDPILRVGPTDHLITKALGLDYLPIFDSPSAEIQAPVVFVGYGIVDTTQHIDDYAGVDVNHCIVLFLRGKPEHYRQTISHADKVLYAQERGAIGYLTATGPILHPYEVRRGVTGKPSAFYGQLPQDQAIPGAWISTALAQELLQAADGPNADHLRVLQERLNQTTSSQATKTEQFVSLQWRTTTEDGLLINVLGMIPGTGPETVIIGAHRDHFGRPGGILFPGADDNASGTAVILEIGRVLAKLERRPSRTILFVSFSGEERDMLGSRLYTARPAVPLPLTKAMINIDHAGVGSGRLTVGVTGIEKDIALEAGQSADLKEKLDLYGFFPGGDHVPFKEAGVPTITIVSGGVHPHFHQPTDAADTIDPKILKATARFVLALTWRLAYGSKDIGDESSTLAPLP</sequence>
<dbReference type="AlphaFoldDB" id="A0A0S4LFF5"/>
<dbReference type="SUPFAM" id="SSF52025">
    <property type="entry name" value="PA domain"/>
    <property type="match status" value="1"/>
</dbReference>
<dbReference type="RefSeq" id="WP_090747614.1">
    <property type="nucleotide sequence ID" value="NZ_CZQA01000008.1"/>
</dbReference>
<accession>A0A0S4LFF5</accession>
<dbReference type="PANTHER" id="PTHR10404">
    <property type="entry name" value="N-ACETYLATED-ALPHA-LINKED ACIDIC DIPEPTIDASE"/>
    <property type="match status" value="1"/>
</dbReference>
<dbReference type="Pfam" id="PF04389">
    <property type="entry name" value="Peptidase_M28"/>
    <property type="match status" value="1"/>
</dbReference>
<dbReference type="InterPro" id="IPR046450">
    <property type="entry name" value="PA_dom_sf"/>
</dbReference>